<dbReference type="Gene3D" id="1.20.1250.20">
    <property type="entry name" value="MFS general substrate transporter like domains"/>
    <property type="match status" value="1"/>
</dbReference>
<dbReference type="InterPro" id="IPR020846">
    <property type="entry name" value="MFS_dom"/>
</dbReference>
<protein>
    <submittedName>
        <fullName evidence="11">C6 zinc finger domain-containing protein</fullName>
    </submittedName>
</protein>
<dbReference type="InterPro" id="IPR007219">
    <property type="entry name" value="XnlR_reg_dom"/>
</dbReference>
<dbReference type="GO" id="GO:0005351">
    <property type="term" value="F:carbohydrate:proton symporter activity"/>
    <property type="evidence" value="ECO:0007669"/>
    <property type="project" value="TreeGrafter"/>
</dbReference>
<name>A0AAV9HSV5_9PEZI</name>
<dbReference type="InterPro" id="IPR003663">
    <property type="entry name" value="Sugar/inositol_transpt"/>
</dbReference>
<evidence type="ECO:0000256" key="1">
    <source>
        <dbReference type="ARBA" id="ARBA00004141"/>
    </source>
</evidence>
<dbReference type="SUPFAM" id="SSF103473">
    <property type="entry name" value="MFS general substrate transporter"/>
    <property type="match status" value="1"/>
</dbReference>
<dbReference type="Proteomes" id="UP001321749">
    <property type="component" value="Unassembled WGS sequence"/>
</dbReference>
<dbReference type="InterPro" id="IPR036259">
    <property type="entry name" value="MFS_trans_sf"/>
</dbReference>
<feature type="region of interest" description="Disordered" evidence="8">
    <location>
        <begin position="649"/>
        <end position="671"/>
    </location>
</feature>
<evidence type="ECO:0000256" key="6">
    <source>
        <dbReference type="ARBA" id="ARBA00023136"/>
    </source>
</evidence>
<comment type="similarity">
    <text evidence="2">Belongs to the major facilitator superfamily. Sugar transporter (TC 2.A.1.1) family.</text>
</comment>
<dbReference type="GO" id="GO:0003677">
    <property type="term" value="F:DNA binding"/>
    <property type="evidence" value="ECO:0007669"/>
    <property type="project" value="InterPro"/>
</dbReference>
<feature type="transmembrane region" description="Helical" evidence="9">
    <location>
        <begin position="454"/>
        <end position="475"/>
    </location>
</feature>
<gene>
    <name evidence="11" type="ORF">QBC42DRAFT_305174</name>
</gene>
<evidence type="ECO:0000256" key="2">
    <source>
        <dbReference type="ARBA" id="ARBA00010992"/>
    </source>
</evidence>
<feature type="transmembrane region" description="Helical" evidence="9">
    <location>
        <begin position="108"/>
        <end position="127"/>
    </location>
</feature>
<dbReference type="NCBIfam" id="TIGR00879">
    <property type="entry name" value="SP"/>
    <property type="match status" value="1"/>
</dbReference>
<feature type="transmembrane region" description="Helical" evidence="9">
    <location>
        <begin position="356"/>
        <end position="374"/>
    </location>
</feature>
<dbReference type="AlphaFoldDB" id="A0AAV9HSV5"/>
<dbReference type="FunFam" id="1.20.1250.20:FF:000217">
    <property type="entry name" value="MFS lactose permease, putative"/>
    <property type="match status" value="1"/>
</dbReference>
<dbReference type="InterPro" id="IPR005828">
    <property type="entry name" value="MFS_sugar_transport-like"/>
</dbReference>
<dbReference type="CDD" id="cd12148">
    <property type="entry name" value="fungal_TF_MHR"/>
    <property type="match status" value="1"/>
</dbReference>
<dbReference type="InterPro" id="IPR050360">
    <property type="entry name" value="MFS_Sugar_Transporters"/>
</dbReference>
<feature type="compositionally biased region" description="Low complexity" evidence="8">
    <location>
        <begin position="602"/>
        <end position="611"/>
    </location>
</feature>
<reference evidence="11" key="1">
    <citation type="journal article" date="2023" name="Mol. Phylogenet. Evol.">
        <title>Genome-scale phylogeny and comparative genomics of the fungal order Sordariales.</title>
        <authorList>
            <person name="Hensen N."/>
            <person name="Bonometti L."/>
            <person name="Westerberg I."/>
            <person name="Brannstrom I.O."/>
            <person name="Guillou S."/>
            <person name="Cros-Aarteil S."/>
            <person name="Calhoun S."/>
            <person name="Haridas S."/>
            <person name="Kuo A."/>
            <person name="Mondo S."/>
            <person name="Pangilinan J."/>
            <person name="Riley R."/>
            <person name="LaButti K."/>
            <person name="Andreopoulos B."/>
            <person name="Lipzen A."/>
            <person name="Chen C."/>
            <person name="Yan M."/>
            <person name="Daum C."/>
            <person name="Ng V."/>
            <person name="Clum A."/>
            <person name="Steindorff A."/>
            <person name="Ohm R.A."/>
            <person name="Martin F."/>
            <person name="Silar P."/>
            <person name="Natvig D.O."/>
            <person name="Lalanne C."/>
            <person name="Gautier V."/>
            <person name="Ament-Velasquez S.L."/>
            <person name="Kruys A."/>
            <person name="Hutchinson M.I."/>
            <person name="Powell A.J."/>
            <person name="Barry K."/>
            <person name="Miller A.N."/>
            <person name="Grigoriev I.V."/>
            <person name="Debuchy R."/>
            <person name="Gladieux P."/>
            <person name="Hiltunen Thoren M."/>
            <person name="Johannesson H."/>
        </authorList>
    </citation>
    <scope>NUCLEOTIDE SEQUENCE</scope>
    <source>
        <strain evidence="11">PSN324</strain>
    </source>
</reference>
<evidence type="ECO:0000259" key="10">
    <source>
        <dbReference type="PROSITE" id="PS50850"/>
    </source>
</evidence>
<keyword evidence="5 9" id="KW-1133">Transmembrane helix</keyword>
<keyword evidence="7" id="KW-0539">Nucleus</keyword>
<feature type="transmembrane region" description="Helical" evidence="9">
    <location>
        <begin position="133"/>
        <end position="155"/>
    </location>
</feature>
<feature type="transmembrane region" description="Helical" evidence="9">
    <location>
        <begin position="72"/>
        <end position="96"/>
    </location>
</feature>
<sequence length="1169" mass="129402">MSATNDHHDEADTDVQLAHDAVDTKPSPWTKQMTRLYLVLAVAYLCGCLNGYDGSLMGGLNGMKSYQRYFNMTTAGSSTGLVFAMYNIGSVAAVFFTGPVNDWFGRRWGMFTGALLVIVGTCVQAPSKTHGQFLAGRFILGFGVSFCCVSAPCYVSEMAHPRWRGTLTGLYNCTWYIGSIIASWVVYGCSYIKTNEGWRIPVWCQMITSGIVCVGVFWLPESPRWLMAQDRYDDATKVLATYHGEGRPDHPVVQLQMKEMMNQISSEASDKKWYDYHELWNTHSARRRLICVIGMGVFGQISGNSLSSYYMVTMLQSAGIVQEQRVLALNGINPVLSLFGSVFGARMSDVVGRRPLLLYTIVFASVCFAIITGTSKMATDDPTQVAAANTTIAFIFIFGVVFSFGWTPLQSMYIAECLPTATRAKGTAVGNLASSAASTVLQYASGPAFEKIGYYFYLVFVFWDLIEGAFMYFFFPETKDRTLEELEEVFAAKNPVKKSLEKRSAQTVLNTVGTAQEDKIEHLSCDGKEPCAGCAASENECTYGSEANSRGKSDLILEGILRVEKTLQEINATISSSPSLTQENHVVHQQQHQVQRYHIRNQPQIQQQQQQQPQVVVSPAFTATSIAASSRASAGRASFSGSPLAEIHQNRSLNTPGSGGAGAGEPDANSASLDNAVLDSWHTSTTESVLQWPHFDTLFPSLREEYVSSFELEKRRTQLRMRTRTAMCPYVTAEEVDLVLEAFRHNVNFWYPTMSVGQLERTRKIIVDGSGVDEDSTETCLALLTMALGCASLVVSGLWRGGDGDVAGEERRRRSAARRAMGDTYFESALKKLWVAHTDVSAEATHCLFFVGIYFAFLRRPLQAWEYISSASSKCLVLLSYLPSGSVGEEEEDQERIRRIFWSCYILESDYLAELSNLPISGIGRIEASVSLPADTYHTHREAEEEEQSALYFLACISMRRLLNRVHQLLFAKGTGAERDNARFPFIIAELDHQLEEWRAVLPAKFAFEVGYGVGEAETEHGGFLRQRYLTCRSVIYRPYLMWVLSGMGTSGGGEASREVLENCKACLDACLMHILNLRGFGQTVLVDTWICALSMAGAMLVLLAACRTPSLKDLIGPEVLAAGDHLRKLLEGWQQVMGDPSSPSVEQSVRIISEADRFIRQGVSRTQG</sequence>
<evidence type="ECO:0000256" key="3">
    <source>
        <dbReference type="ARBA" id="ARBA00022448"/>
    </source>
</evidence>
<organism evidence="11 12">
    <name type="scientific">Cladorrhinum samala</name>
    <dbReference type="NCBI Taxonomy" id="585594"/>
    <lineage>
        <taxon>Eukaryota</taxon>
        <taxon>Fungi</taxon>
        <taxon>Dikarya</taxon>
        <taxon>Ascomycota</taxon>
        <taxon>Pezizomycotina</taxon>
        <taxon>Sordariomycetes</taxon>
        <taxon>Sordariomycetidae</taxon>
        <taxon>Sordariales</taxon>
        <taxon>Podosporaceae</taxon>
        <taxon>Cladorrhinum</taxon>
    </lineage>
</organism>
<evidence type="ECO:0000313" key="12">
    <source>
        <dbReference type="Proteomes" id="UP001321749"/>
    </source>
</evidence>
<feature type="region of interest" description="Disordered" evidence="8">
    <location>
        <begin position="576"/>
        <end position="611"/>
    </location>
</feature>
<evidence type="ECO:0000256" key="8">
    <source>
        <dbReference type="SAM" id="MobiDB-lite"/>
    </source>
</evidence>
<reference evidence="11" key="2">
    <citation type="submission" date="2023-06" db="EMBL/GenBank/DDBJ databases">
        <authorList>
            <consortium name="Lawrence Berkeley National Laboratory"/>
            <person name="Mondo S.J."/>
            <person name="Hensen N."/>
            <person name="Bonometti L."/>
            <person name="Westerberg I."/>
            <person name="Brannstrom I.O."/>
            <person name="Guillou S."/>
            <person name="Cros-Aarteil S."/>
            <person name="Calhoun S."/>
            <person name="Haridas S."/>
            <person name="Kuo A."/>
            <person name="Pangilinan J."/>
            <person name="Riley R."/>
            <person name="Labutti K."/>
            <person name="Andreopoulos B."/>
            <person name="Lipzen A."/>
            <person name="Chen C."/>
            <person name="Yanf M."/>
            <person name="Daum C."/>
            <person name="Ng V."/>
            <person name="Clum A."/>
            <person name="Steindorff A."/>
            <person name="Ohm R."/>
            <person name="Martin F."/>
            <person name="Silar P."/>
            <person name="Natvig D."/>
            <person name="Lalanne C."/>
            <person name="Gautier V."/>
            <person name="Ament-Velasquez S.L."/>
            <person name="Kruys A."/>
            <person name="Hutchinson M.I."/>
            <person name="Powell A.J."/>
            <person name="Barry K."/>
            <person name="Miller A.N."/>
            <person name="Grigoriev I.V."/>
            <person name="Debuchy R."/>
            <person name="Gladieux P."/>
            <person name="Thoren M.H."/>
            <person name="Johannesson H."/>
        </authorList>
    </citation>
    <scope>NUCLEOTIDE SEQUENCE</scope>
    <source>
        <strain evidence="11">PSN324</strain>
    </source>
</reference>
<dbReference type="InterPro" id="IPR005829">
    <property type="entry name" value="Sugar_transporter_CS"/>
</dbReference>
<feature type="transmembrane region" description="Helical" evidence="9">
    <location>
        <begin position="386"/>
        <end position="406"/>
    </location>
</feature>
<evidence type="ECO:0000256" key="9">
    <source>
        <dbReference type="SAM" id="Phobius"/>
    </source>
</evidence>
<dbReference type="PANTHER" id="PTHR48022">
    <property type="entry name" value="PLASTIDIC GLUCOSE TRANSPORTER 4"/>
    <property type="match status" value="1"/>
</dbReference>
<accession>A0AAV9HSV5</accession>
<feature type="transmembrane region" description="Helical" evidence="9">
    <location>
        <begin position="200"/>
        <end position="219"/>
    </location>
</feature>
<dbReference type="GO" id="GO:0016020">
    <property type="term" value="C:membrane"/>
    <property type="evidence" value="ECO:0007669"/>
    <property type="project" value="UniProtKB-SubCell"/>
</dbReference>
<keyword evidence="12" id="KW-1185">Reference proteome</keyword>
<feature type="transmembrane region" description="Helical" evidence="9">
    <location>
        <begin position="324"/>
        <end position="344"/>
    </location>
</feature>
<dbReference type="PANTHER" id="PTHR48022:SF70">
    <property type="entry name" value="MONOSACCHARIDE TRANSPORTER, PUTATIVE (AFU_ORTHOLOGUE AFUA_5G14540)-RELATED"/>
    <property type="match status" value="1"/>
</dbReference>
<evidence type="ECO:0000256" key="7">
    <source>
        <dbReference type="ARBA" id="ARBA00023242"/>
    </source>
</evidence>
<feature type="transmembrane region" description="Helical" evidence="9">
    <location>
        <begin position="289"/>
        <end position="312"/>
    </location>
</feature>
<keyword evidence="3" id="KW-0813">Transport</keyword>
<feature type="transmembrane region" description="Helical" evidence="9">
    <location>
        <begin position="35"/>
        <end position="52"/>
    </location>
</feature>
<feature type="domain" description="Major facilitator superfamily (MFS) profile" evidence="10">
    <location>
        <begin position="39"/>
        <end position="479"/>
    </location>
</feature>
<dbReference type="Pfam" id="PF04082">
    <property type="entry name" value="Fungal_trans"/>
    <property type="match status" value="1"/>
</dbReference>
<dbReference type="Pfam" id="PF00083">
    <property type="entry name" value="Sugar_tr"/>
    <property type="match status" value="1"/>
</dbReference>
<evidence type="ECO:0000256" key="5">
    <source>
        <dbReference type="ARBA" id="ARBA00022989"/>
    </source>
</evidence>
<dbReference type="PRINTS" id="PR00171">
    <property type="entry name" value="SUGRTRNSPORT"/>
</dbReference>
<proteinExistence type="inferred from homology"/>
<comment type="subcellular location">
    <subcellularLocation>
        <location evidence="1">Membrane</location>
        <topology evidence="1">Multi-pass membrane protein</topology>
    </subcellularLocation>
</comment>
<dbReference type="PROSITE" id="PS00216">
    <property type="entry name" value="SUGAR_TRANSPORT_1"/>
    <property type="match status" value="1"/>
</dbReference>
<evidence type="ECO:0000313" key="11">
    <source>
        <dbReference type="EMBL" id="KAK4462924.1"/>
    </source>
</evidence>
<dbReference type="GO" id="GO:0008270">
    <property type="term" value="F:zinc ion binding"/>
    <property type="evidence" value="ECO:0007669"/>
    <property type="project" value="InterPro"/>
</dbReference>
<comment type="caution">
    <text evidence="11">The sequence shown here is derived from an EMBL/GenBank/DDBJ whole genome shotgun (WGS) entry which is preliminary data.</text>
</comment>
<keyword evidence="4 9" id="KW-0812">Transmembrane</keyword>
<dbReference type="PROSITE" id="PS50850">
    <property type="entry name" value="MFS"/>
    <property type="match status" value="1"/>
</dbReference>
<dbReference type="EMBL" id="MU864965">
    <property type="protein sequence ID" value="KAK4462924.1"/>
    <property type="molecule type" value="Genomic_DNA"/>
</dbReference>
<dbReference type="GO" id="GO:0006351">
    <property type="term" value="P:DNA-templated transcription"/>
    <property type="evidence" value="ECO:0007669"/>
    <property type="project" value="InterPro"/>
</dbReference>
<feature type="transmembrane region" description="Helical" evidence="9">
    <location>
        <begin position="167"/>
        <end position="188"/>
    </location>
</feature>
<keyword evidence="6 9" id="KW-0472">Membrane</keyword>
<evidence type="ECO:0000256" key="4">
    <source>
        <dbReference type="ARBA" id="ARBA00022692"/>
    </source>
</evidence>